<dbReference type="EC" id="2.7.7.87" evidence="3 13"/>
<dbReference type="GO" id="GO:0005524">
    <property type="term" value="F:ATP binding"/>
    <property type="evidence" value="ECO:0007669"/>
    <property type="project" value="UniProtKB-UniRule"/>
</dbReference>
<feature type="binding site" evidence="14">
    <location>
        <position position="123"/>
    </location>
    <ligand>
        <name>L-threonine</name>
        <dbReference type="ChEBI" id="CHEBI:57926"/>
    </ligand>
</feature>
<dbReference type="PIRSF" id="PIRSF004930">
    <property type="entry name" value="Tln_factor_SUA5"/>
    <property type="match status" value="1"/>
</dbReference>
<dbReference type="GO" id="GO:0061710">
    <property type="term" value="F:L-threonylcarbamoyladenylate synthase"/>
    <property type="evidence" value="ECO:0007669"/>
    <property type="project" value="UniProtKB-EC"/>
</dbReference>
<evidence type="ECO:0000256" key="8">
    <source>
        <dbReference type="ARBA" id="ARBA00022695"/>
    </source>
</evidence>
<dbReference type="InterPro" id="IPR010923">
    <property type="entry name" value="T(6)A37_SUA5"/>
</dbReference>
<sequence length="335" mass="35696">MELPSPATTIADSLRPQIEQAAAFLRAGKLVAFPTETVYGLGANAENDAAVRLIFTAKGRPADHPVIVHLAHAQQIEDWAVDIPATAWQLAAAFWPGPLTLILSRSPRVLDVVTGGQNTVGLRVPSHPVAHELLKLFGGGIAAPSANRFGRLSPTLAAHVRQELGDSVELILDGGASEVGLESTIVDLTGPEPVLLRPGAITAEQIAAVLNQPLGDAAANETRTSGRLQSHYAPRAKVIVVEPLALPATIRAAEAAKERVAVVCDEAYVRPANLNRAHWFKLPADPVTRAQRLYIALRAADDAGYPTLIVVHERDAENRDAAIWDRLQKAAAPRT</sequence>
<name>A0A517YJF0_9BACT</name>
<dbReference type="GO" id="GO:0006450">
    <property type="term" value="P:regulation of translational fidelity"/>
    <property type="evidence" value="ECO:0007669"/>
    <property type="project" value="TreeGrafter"/>
</dbReference>
<dbReference type="AlphaFoldDB" id="A0A517YJF0"/>
<dbReference type="Pfam" id="PF01300">
    <property type="entry name" value="Sua5_yciO_yrdC"/>
    <property type="match status" value="1"/>
</dbReference>
<evidence type="ECO:0000256" key="11">
    <source>
        <dbReference type="ARBA" id="ARBA00029774"/>
    </source>
</evidence>
<feature type="domain" description="YrdC-like" evidence="15">
    <location>
        <begin position="15"/>
        <end position="201"/>
    </location>
</feature>
<feature type="binding site" evidence="14">
    <location>
        <position position="232"/>
    </location>
    <ligand>
        <name>ATP</name>
        <dbReference type="ChEBI" id="CHEBI:30616"/>
    </ligand>
</feature>
<feature type="binding site" evidence="14">
    <location>
        <position position="119"/>
    </location>
    <ligand>
        <name>ATP</name>
        <dbReference type="ChEBI" id="CHEBI:30616"/>
    </ligand>
</feature>
<feature type="binding site" evidence="14">
    <location>
        <position position="197"/>
    </location>
    <ligand>
        <name>ATP</name>
        <dbReference type="ChEBI" id="CHEBI:30616"/>
    </ligand>
</feature>
<dbReference type="SUPFAM" id="SSF55821">
    <property type="entry name" value="YrdC/RibB"/>
    <property type="match status" value="1"/>
</dbReference>
<organism evidence="16 17">
    <name type="scientific">Anatilimnocola aggregata</name>
    <dbReference type="NCBI Taxonomy" id="2528021"/>
    <lineage>
        <taxon>Bacteria</taxon>
        <taxon>Pseudomonadati</taxon>
        <taxon>Planctomycetota</taxon>
        <taxon>Planctomycetia</taxon>
        <taxon>Pirellulales</taxon>
        <taxon>Pirellulaceae</taxon>
        <taxon>Anatilimnocola</taxon>
    </lineage>
</organism>
<evidence type="ECO:0000256" key="1">
    <source>
        <dbReference type="ARBA" id="ARBA00004496"/>
    </source>
</evidence>
<comment type="similarity">
    <text evidence="2 13">Belongs to the SUA5 family.</text>
</comment>
<dbReference type="PROSITE" id="PS51163">
    <property type="entry name" value="YRDC"/>
    <property type="match status" value="1"/>
</dbReference>
<evidence type="ECO:0000313" key="16">
    <source>
        <dbReference type="EMBL" id="QDU30349.1"/>
    </source>
</evidence>
<keyword evidence="7 13" id="KW-0819">tRNA processing</keyword>
<comment type="subcellular location">
    <subcellularLocation>
        <location evidence="1 13">Cytoplasm</location>
    </subcellularLocation>
</comment>
<feature type="binding site" evidence="14">
    <location>
        <position position="183"/>
    </location>
    <ligand>
        <name>L-threonine</name>
        <dbReference type="ChEBI" id="CHEBI:57926"/>
    </ligand>
</feature>
<evidence type="ECO:0000256" key="7">
    <source>
        <dbReference type="ARBA" id="ARBA00022694"/>
    </source>
</evidence>
<keyword evidence="5 13" id="KW-0963">Cytoplasm</keyword>
<feature type="binding site" evidence="14">
    <location>
        <position position="60"/>
    </location>
    <ligand>
        <name>ATP</name>
        <dbReference type="ChEBI" id="CHEBI:30616"/>
    </ligand>
</feature>
<dbReference type="GO" id="GO:0000049">
    <property type="term" value="F:tRNA binding"/>
    <property type="evidence" value="ECO:0007669"/>
    <property type="project" value="TreeGrafter"/>
</dbReference>
<dbReference type="Gene3D" id="3.90.870.10">
    <property type="entry name" value="DHBP synthase"/>
    <property type="match status" value="1"/>
</dbReference>
<feature type="binding site" evidence="14">
    <location>
        <position position="37"/>
    </location>
    <ligand>
        <name>L-threonine</name>
        <dbReference type="ChEBI" id="CHEBI:57926"/>
    </ligand>
</feature>
<gene>
    <name evidence="16" type="primary">ywlC</name>
    <name evidence="16" type="ORF">ETAA8_54770</name>
</gene>
<dbReference type="GO" id="GO:0008033">
    <property type="term" value="P:tRNA processing"/>
    <property type="evidence" value="ECO:0007669"/>
    <property type="project" value="UniProtKB-KW"/>
</dbReference>
<comment type="function">
    <text evidence="13">Required for the formation of a threonylcarbamoyl group on adenosine at position 37 (t(6)A37) in tRNAs that read codons beginning with adenine.</text>
</comment>
<dbReference type="GO" id="GO:0003725">
    <property type="term" value="F:double-stranded RNA binding"/>
    <property type="evidence" value="ECO:0007669"/>
    <property type="project" value="UniProtKB-UniRule"/>
</dbReference>
<keyword evidence="17" id="KW-1185">Reference proteome</keyword>
<dbReference type="FunFam" id="3.90.870.10:FF:000009">
    <property type="entry name" value="Threonylcarbamoyl-AMP synthase, putative"/>
    <property type="match status" value="1"/>
</dbReference>
<keyword evidence="9 13" id="KW-0547">Nucleotide-binding</keyword>
<dbReference type="PANTHER" id="PTHR17490">
    <property type="entry name" value="SUA5"/>
    <property type="match status" value="1"/>
</dbReference>
<dbReference type="InterPro" id="IPR038385">
    <property type="entry name" value="Sua5/YwlC_C"/>
</dbReference>
<reference evidence="16 17" key="1">
    <citation type="submission" date="2019-02" db="EMBL/GenBank/DDBJ databases">
        <title>Deep-cultivation of Planctomycetes and their phenomic and genomic characterization uncovers novel biology.</title>
        <authorList>
            <person name="Wiegand S."/>
            <person name="Jogler M."/>
            <person name="Boedeker C."/>
            <person name="Pinto D."/>
            <person name="Vollmers J."/>
            <person name="Rivas-Marin E."/>
            <person name="Kohn T."/>
            <person name="Peeters S.H."/>
            <person name="Heuer A."/>
            <person name="Rast P."/>
            <person name="Oberbeckmann S."/>
            <person name="Bunk B."/>
            <person name="Jeske O."/>
            <person name="Meyerdierks A."/>
            <person name="Storesund J.E."/>
            <person name="Kallscheuer N."/>
            <person name="Luecker S."/>
            <person name="Lage O.M."/>
            <person name="Pohl T."/>
            <person name="Merkel B.J."/>
            <person name="Hornburger P."/>
            <person name="Mueller R.-W."/>
            <person name="Bruemmer F."/>
            <person name="Labrenz M."/>
            <person name="Spormann A.M."/>
            <person name="Op den Camp H."/>
            <person name="Overmann J."/>
            <person name="Amann R."/>
            <person name="Jetten M.S.M."/>
            <person name="Mascher T."/>
            <person name="Medema M.H."/>
            <person name="Devos D.P."/>
            <person name="Kaster A.-K."/>
            <person name="Ovreas L."/>
            <person name="Rohde M."/>
            <person name="Galperin M.Y."/>
            <person name="Jogler C."/>
        </authorList>
    </citation>
    <scope>NUCLEOTIDE SEQUENCE [LARGE SCALE GENOMIC DNA]</scope>
    <source>
        <strain evidence="16 17">ETA_A8</strain>
    </source>
</reference>
<proteinExistence type="inferred from homology"/>
<feature type="binding site" evidence="14">
    <location>
        <position position="145"/>
    </location>
    <ligand>
        <name>ATP</name>
        <dbReference type="ChEBI" id="CHEBI:30616"/>
    </ligand>
</feature>
<keyword evidence="10 13" id="KW-0067">ATP-binding</keyword>
<dbReference type="Pfam" id="PF03481">
    <property type="entry name" value="Sua5_C"/>
    <property type="match status" value="1"/>
</dbReference>
<feature type="binding site" evidence="14">
    <location>
        <position position="153"/>
    </location>
    <ligand>
        <name>ATP</name>
        <dbReference type="ChEBI" id="CHEBI:30616"/>
    </ligand>
</feature>
<evidence type="ECO:0000256" key="2">
    <source>
        <dbReference type="ARBA" id="ARBA00007663"/>
    </source>
</evidence>
<comment type="catalytic activity">
    <reaction evidence="12 13">
        <text>L-threonine + hydrogencarbonate + ATP = L-threonylcarbamoyladenylate + diphosphate + H2O</text>
        <dbReference type="Rhea" id="RHEA:36407"/>
        <dbReference type="ChEBI" id="CHEBI:15377"/>
        <dbReference type="ChEBI" id="CHEBI:17544"/>
        <dbReference type="ChEBI" id="CHEBI:30616"/>
        <dbReference type="ChEBI" id="CHEBI:33019"/>
        <dbReference type="ChEBI" id="CHEBI:57926"/>
        <dbReference type="ChEBI" id="CHEBI:73682"/>
        <dbReference type="EC" id="2.7.7.87"/>
    </reaction>
</comment>
<evidence type="ECO:0000256" key="13">
    <source>
        <dbReference type="PIRNR" id="PIRNR004930"/>
    </source>
</evidence>
<dbReference type="EMBL" id="CP036274">
    <property type="protein sequence ID" value="QDU30349.1"/>
    <property type="molecule type" value="Genomic_DNA"/>
</dbReference>
<dbReference type="KEGG" id="aagg:ETAA8_54770"/>
<dbReference type="Proteomes" id="UP000315017">
    <property type="component" value="Chromosome"/>
</dbReference>
<evidence type="ECO:0000256" key="9">
    <source>
        <dbReference type="ARBA" id="ARBA00022741"/>
    </source>
</evidence>
<keyword evidence="6 13" id="KW-0808">Transferase</keyword>
<dbReference type="GO" id="GO:0005737">
    <property type="term" value="C:cytoplasm"/>
    <property type="evidence" value="ECO:0007669"/>
    <property type="project" value="UniProtKB-SubCell"/>
</dbReference>
<dbReference type="RefSeq" id="WP_202921284.1">
    <property type="nucleotide sequence ID" value="NZ_CP036274.1"/>
</dbReference>
<evidence type="ECO:0000256" key="6">
    <source>
        <dbReference type="ARBA" id="ARBA00022679"/>
    </source>
</evidence>
<evidence type="ECO:0000256" key="12">
    <source>
        <dbReference type="ARBA" id="ARBA00048366"/>
    </source>
</evidence>
<dbReference type="InterPro" id="IPR017945">
    <property type="entry name" value="DHBP_synth_RibB-like_a/b_dom"/>
</dbReference>
<evidence type="ECO:0000256" key="14">
    <source>
        <dbReference type="PIRSR" id="PIRSR004930-1"/>
    </source>
</evidence>
<dbReference type="InterPro" id="IPR050156">
    <property type="entry name" value="TC-AMP_synthase_SUA5"/>
</dbReference>
<evidence type="ECO:0000256" key="4">
    <source>
        <dbReference type="ARBA" id="ARBA00015492"/>
    </source>
</evidence>
<dbReference type="PANTHER" id="PTHR17490:SF16">
    <property type="entry name" value="THREONYLCARBAMOYL-AMP SYNTHASE"/>
    <property type="match status" value="1"/>
</dbReference>
<evidence type="ECO:0000259" key="15">
    <source>
        <dbReference type="PROSITE" id="PS51163"/>
    </source>
</evidence>
<evidence type="ECO:0000256" key="3">
    <source>
        <dbReference type="ARBA" id="ARBA00012584"/>
    </source>
</evidence>
<dbReference type="NCBIfam" id="TIGR00057">
    <property type="entry name" value="L-threonylcarbamoyladenylate synthase"/>
    <property type="match status" value="1"/>
</dbReference>
<evidence type="ECO:0000313" key="17">
    <source>
        <dbReference type="Proteomes" id="UP000315017"/>
    </source>
</evidence>
<dbReference type="InterPro" id="IPR005145">
    <property type="entry name" value="Sua5_C"/>
</dbReference>
<feature type="binding site" evidence="14">
    <location>
        <position position="143"/>
    </location>
    <ligand>
        <name>L-threonine</name>
        <dbReference type="ChEBI" id="CHEBI:57926"/>
    </ligand>
</feature>
<protein>
    <recommendedName>
        <fullName evidence="4 13">Threonylcarbamoyl-AMP synthase</fullName>
        <shortName evidence="13">TC-AMP synthase</shortName>
        <ecNumber evidence="3 13">2.7.7.87</ecNumber>
    </recommendedName>
    <alternativeName>
        <fullName evidence="11 13">L-threonylcarbamoyladenylate synthase</fullName>
    </alternativeName>
</protein>
<feature type="binding site" evidence="14">
    <location>
        <position position="69"/>
    </location>
    <ligand>
        <name>L-threonine</name>
        <dbReference type="ChEBI" id="CHEBI:57926"/>
    </ligand>
</feature>
<evidence type="ECO:0000256" key="5">
    <source>
        <dbReference type="ARBA" id="ARBA00022490"/>
    </source>
</evidence>
<evidence type="ECO:0000256" key="10">
    <source>
        <dbReference type="ARBA" id="ARBA00022840"/>
    </source>
</evidence>
<dbReference type="InterPro" id="IPR006070">
    <property type="entry name" value="Sua5-like_dom"/>
</dbReference>
<accession>A0A517YJF0</accession>
<keyword evidence="8 13" id="KW-0548">Nucleotidyltransferase</keyword>
<dbReference type="Gene3D" id="3.40.50.11030">
    <property type="entry name" value="Threonylcarbamoyl-AMP synthase, C-terminal domain"/>
    <property type="match status" value="1"/>
</dbReference>